<sequence length="220" mass="24525">MKAILCRPKFDEPTQHSFAFAGDILQWCRQAGIDIIELAEDDAVRPAVEKALQTFNPDIFIFYDHGSEDCLWGQGGTAAAIDLKNVGLLANIETYTLACLSAKSLGMEVWRRGGAYWGYTEVVGYTTDALAEFQEAFNCGFHYRFIERDSRQNSLQRAKETFSRLALGLVDVGNPLAAICMREDGDSLVYYDAHKPEEKKGCLLALLKLPKLIFAQGQGR</sequence>
<proteinExistence type="predicted"/>
<dbReference type="AlphaFoldDB" id="X1QFQ4"/>
<organism evidence="1">
    <name type="scientific">marine sediment metagenome</name>
    <dbReference type="NCBI Taxonomy" id="412755"/>
    <lineage>
        <taxon>unclassified sequences</taxon>
        <taxon>metagenomes</taxon>
        <taxon>ecological metagenomes</taxon>
    </lineage>
</organism>
<reference evidence="1" key="1">
    <citation type="journal article" date="2014" name="Front. Microbiol.">
        <title>High frequency of phylogenetically diverse reductive dehalogenase-homologous genes in deep subseafloor sedimentary metagenomes.</title>
        <authorList>
            <person name="Kawai M."/>
            <person name="Futagami T."/>
            <person name="Toyoda A."/>
            <person name="Takaki Y."/>
            <person name="Nishi S."/>
            <person name="Hori S."/>
            <person name="Arai W."/>
            <person name="Tsubouchi T."/>
            <person name="Morono Y."/>
            <person name="Uchiyama I."/>
            <person name="Ito T."/>
            <person name="Fujiyama A."/>
            <person name="Inagaki F."/>
            <person name="Takami H."/>
        </authorList>
    </citation>
    <scope>NUCLEOTIDE SEQUENCE</scope>
    <source>
        <strain evidence="1">Expedition CK06-06</strain>
    </source>
</reference>
<protein>
    <submittedName>
        <fullName evidence="1">Uncharacterized protein</fullName>
    </submittedName>
</protein>
<accession>X1QFQ4</accession>
<comment type="caution">
    <text evidence="1">The sequence shown here is derived from an EMBL/GenBank/DDBJ whole genome shotgun (WGS) entry which is preliminary data.</text>
</comment>
<name>X1QFQ4_9ZZZZ</name>
<gene>
    <name evidence="1" type="ORF">S12H4_00028</name>
</gene>
<dbReference type="EMBL" id="BARW01000002">
    <property type="protein sequence ID" value="GAI67327.1"/>
    <property type="molecule type" value="Genomic_DNA"/>
</dbReference>
<evidence type="ECO:0000313" key="1">
    <source>
        <dbReference type="EMBL" id="GAI67327.1"/>
    </source>
</evidence>